<evidence type="ECO:0000256" key="14">
    <source>
        <dbReference type="PROSITE-ProRule" id="PRU00339"/>
    </source>
</evidence>
<keyword evidence="10" id="KW-0539">Nucleus</keyword>
<dbReference type="InterPro" id="IPR003347">
    <property type="entry name" value="JmjC_dom"/>
</dbReference>
<evidence type="ECO:0000256" key="6">
    <source>
        <dbReference type="ARBA" id="ARBA00022853"/>
    </source>
</evidence>
<feature type="repeat" description="TPR" evidence="14">
    <location>
        <begin position="133"/>
        <end position="166"/>
    </location>
</feature>
<evidence type="ECO:0000256" key="7">
    <source>
        <dbReference type="ARBA" id="ARBA00022964"/>
    </source>
</evidence>
<evidence type="ECO:0000256" key="13">
    <source>
        <dbReference type="ARBA" id="ARBA00048695"/>
    </source>
</evidence>
<dbReference type="PROSITE" id="PS51184">
    <property type="entry name" value="JMJC"/>
    <property type="match status" value="1"/>
</dbReference>
<feature type="compositionally biased region" description="Low complexity" evidence="15">
    <location>
        <begin position="807"/>
        <end position="822"/>
    </location>
</feature>
<dbReference type="GO" id="GO:0071558">
    <property type="term" value="F:histone H3K27me2/H3K27me3 demethylase activity"/>
    <property type="evidence" value="ECO:0007669"/>
    <property type="project" value="UniProtKB-EC"/>
</dbReference>
<evidence type="ECO:0000256" key="10">
    <source>
        <dbReference type="ARBA" id="ARBA00023242"/>
    </source>
</evidence>
<feature type="repeat" description="TPR" evidence="14">
    <location>
        <begin position="318"/>
        <end position="351"/>
    </location>
</feature>
<feature type="repeat" description="TPR" evidence="14">
    <location>
        <begin position="96"/>
        <end position="129"/>
    </location>
</feature>
<dbReference type="Gene3D" id="2.10.110.20">
    <property type="match status" value="1"/>
</dbReference>
<protein>
    <recommendedName>
        <fullName evidence="12">[histone H3]-trimethyl-L-lysine(27) demethylase</fullName>
        <ecNumber evidence="12">1.14.11.68</ecNumber>
    </recommendedName>
</protein>
<evidence type="ECO:0000256" key="3">
    <source>
        <dbReference type="ARBA" id="ARBA00022553"/>
    </source>
</evidence>
<comment type="subcellular location">
    <subcellularLocation>
        <location evidence="2">Nucleus</location>
    </subcellularLocation>
</comment>
<dbReference type="PANTHER" id="PTHR14017:SF9">
    <property type="entry name" value="LYSINE-SPECIFIC DEMETHYLASE 6A"/>
    <property type="match status" value="1"/>
</dbReference>
<dbReference type="Pfam" id="PF13181">
    <property type="entry name" value="TPR_8"/>
    <property type="match status" value="1"/>
</dbReference>
<comment type="cofactor">
    <cofactor evidence="1">
        <name>Fe(2+)</name>
        <dbReference type="ChEBI" id="CHEBI:29033"/>
    </cofactor>
</comment>
<feature type="compositionally biased region" description="Low complexity" evidence="15">
    <location>
        <begin position="628"/>
        <end position="675"/>
    </location>
</feature>
<dbReference type="Pfam" id="PF21322">
    <property type="entry name" value="KDM6_C-hel"/>
    <property type="match status" value="1"/>
</dbReference>
<evidence type="ECO:0000256" key="11">
    <source>
        <dbReference type="ARBA" id="ARBA00034483"/>
    </source>
</evidence>
<evidence type="ECO:0000256" key="8">
    <source>
        <dbReference type="ARBA" id="ARBA00023002"/>
    </source>
</evidence>
<feature type="compositionally biased region" description="Pro residues" evidence="15">
    <location>
        <begin position="910"/>
        <end position="922"/>
    </location>
</feature>
<keyword evidence="14" id="KW-0802">TPR repeat</keyword>
<feature type="compositionally biased region" description="Low complexity" evidence="15">
    <location>
        <begin position="586"/>
        <end position="601"/>
    </location>
</feature>
<dbReference type="SMART" id="SM00558">
    <property type="entry name" value="JmjC"/>
    <property type="match status" value="1"/>
</dbReference>
<feature type="region of interest" description="Disordered" evidence="15">
    <location>
        <begin position="615"/>
        <end position="862"/>
    </location>
</feature>
<dbReference type="Ensembl" id="ENSGMOT00000035911.1">
    <property type="protein sequence ID" value="ENSGMOP00000063667.1"/>
    <property type="gene ID" value="ENSGMOG00000007134.2"/>
</dbReference>
<dbReference type="InterPro" id="IPR011990">
    <property type="entry name" value="TPR-like_helical_dom_sf"/>
</dbReference>
<organism evidence="17 18">
    <name type="scientific">Gadus morhua</name>
    <name type="common">Atlantic cod</name>
    <dbReference type="NCBI Taxonomy" id="8049"/>
    <lineage>
        <taxon>Eukaryota</taxon>
        <taxon>Metazoa</taxon>
        <taxon>Chordata</taxon>
        <taxon>Craniata</taxon>
        <taxon>Vertebrata</taxon>
        <taxon>Euteleostomi</taxon>
        <taxon>Actinopterygii</taxon>
        <taxon>Neopterygii</taxon>
        <taxon>Teleostei</taxon>
        <taxon>Neoteleostei</taxon>
        <taxon>Acanthomorphata</taxon>
        <taxon>Zeiogadaria</taxon>
        <taxon>Gadariae</taxon>
        <taxon>Gadiformes</taxon>
        <taxon>Gadoidei</taxon>
        <taxon>Gadidae</taxon>
        <taxon>Gadus</taxon>
    </lineage>
</organism>
<dbReference type="InterPro" id="IPR048560">
    <property type="entry name" value="KDM6A_B-like_GATAL"/>
</dbReference>
<comment type="similarity">
    <text evidence="11">Belongs to the UTX family.</text>
</comment>
<feature type="compositionally biased region" description="Low complexity" evidence="15">
    <location>
        <begin position="703"/>
        <end position="723"/>
    </location>
</feature>
<feature type="compositionally biased region" description="Polar residues" evidence="15">
    <location>
        <begin position="575"/>
        <end position="585"/>
    </location>
</feature>
<comment type="catalytic activity">
    <reaction evidence="13">
        <text>N(6),N(6),N(6)-trimethyl-L-lysyl(27)-[histone H3] + 2 2-oxoglutarate + 2 O2 = N(6)-methyl-L-lysyl(27)-[histone H3] + 2 formaldehyde + 2 succinate + 2 CO2</text>
        <dbReference type="Rhea" id="RHEA:60224"/>
        <dbReference type="Rhea" id="RHEA-COMP:15535"/>
        <dbReference type="Rhea" id="RHEA-COMP:15544"/>
        <dbReference type="ChEBI" id="CHEBI:15379"/>
        <dbReference type="ChEBI" id="CHEBI:16526"/>
        <dbReference type="ChEBI" id="CHEBI:16810"/>
        <dbReference type="ChEBI" id="CHEBI:16842"/>
        <dbReference type="ChEBI" id="CHEBI:30031"/>
        <dbReference type="ChEBI" id="CHEBI:61929"/>
        <dbReference type="ChEBI" id="CHEBI:61961"/>
        <dbReference type="EC" id="1.14.11.68"/>
    </reaction>
</comment>
<feature type="compositionally biased region" description="Low complexity" evidence="15">
    <location>
        <begin position="407"/>
        <end position="418"/>
    </location>
</feature>
<keyword evidence="9" id="KW-0408">Iron</keyword>
<accession>A0A8C5CMS4</accession>
<feature type="region of interest" description="Disordered" evidence="15">
    <location>
        <begin position="486"/>
        <end position="601"/>
    </location>
</feature>
<dbReference type="Pfam" id="PF02373">
    <property type="entry name" value="JmjC"/>
    <property type="match status" value="1"/>
</dbReference>
<feature type="compositionally biased region" description="Polar residues" evidence="15">
    <location>
        <begin position="731"/>
        <end position="751"/>
    </location>
</feature>
<evidence type="ECO:0000256" key="2">
    <source>
        <dbReference type="ARBA" id="ARBA00004123"/>
    </source>
</evidence>
<feature type="region of interest" description="Disordered" evidence="15">
    <location>
        <begin position="407"/>
        <end position="438"/>
    </location>
</feature>
<dbReference type="InterPro" id="IPR019734">
    <property type="entry name" value="TPR_rpt"/>
</dbReference>
<dbReference type="Proteomes" id="UP000694546">
    <property type="component" value="Chromosome 20"/>
</dbReference>
<dbReference type="GO" id="GO:0044666">
    <property type="term" value="C:MLL3/4 complex"/>
    <property type="evidence" value="ECO:0007669"/>
    <property type="project" value="TreeGrafter"/>
</dbReference>
<evidence type="ECO:0000259" key="16">
    <source>
        <dbReference type="PROSITE" id="PS51184"/>
    </source>
</evidence>
<dbReference type="PROSITE" id="PS50005">
    <property type="entry name" value="TPR"/>
    <property type="match status" value="3"/>
</dbReference>
<evidence type="ECO:0000313" key="18">
    <source>
        <dbReference type="Proteomes" id="UP000694546"/>
    </source>
</evidence>
<reference evidence="17" key="2">
    <citation type="submission" date="2025-09" db="UniProtKB">
        <authorList>
            <consortium name="Ensembl"/>
        </authorList>
    </citation>
    <scope>IDENTIFICATION</scope>
</reference>
<dbReference type="GO" id="GO:0007507">
    <property type="term" value="P:heart development"/>
    <property type="evidence" value="ECO:0007669"/>
    <property type="project" value="TreeGrafter"/>
</dbReference>
<dbReference type="GO" id="GO:0046872">
    <property type="term" value="F:metal ion binding"/>
    <property type="evidence" value="ECO:0007669"/>
    <property type="project" value="UniProtKB-KW"/>
</dbReference>
<keyword evidence="7" id="KW-0223">Dioxygenase</keyword>
<keyword evidence="5" id="KW-0862">Zinc</keyword>
<feature type="domain" description="JmjC" evidence="16">
    <location>
        <begin position="1083"/>
        <end position="1246"/>
    </location>
</feature>
<dbReference type="GO" id="GO:0000978">
    <property type="term" value="F:RNA polymerase II cis-regulatory region sequence-specific DNA binding"/>
    <property type="evidence" value="ECO:0007669"/>
    <property type="project" value="TreeGrafter"/>
</dbReference>
<keyword evidence="18" id="KW-1185">Reference proteome</keyword>
<dbReference type="SUPFAM" id="SSF48452">
    <property type="entry name" value="TPR-like"/>
    <property type="match status" value="1"/>
</dbReference>
<keyword evidence="8" id="KW-0560">Oxidoreductase</keyword>
<dbReference type="GO" id="GO:0031490">
    <property type="term" value="F:chromatin DNA binding"/>
    <property type="evidence" value="ECO:0007669"/>
    <property type="project" value="TreeGrafter"/>
</dbReference>
<dbReference type="Gene3D" id="1.25.40.10">
    <property type="entry name" value="Tetratricopeptide repeat domain"/>
    <property type="match status" value="2"/>
</dbReference>
<feature type="compositionally biased region" description="Gly residues" evidence="15">
    <location>
        <begin position="560"/>
        <end position="569"/>
    </location>
</feature>
<evidence type="ECO:0000256" key="15">
    <source>
        <dbReference type="SAM" id="MobiDB-lite"/>
    </source>
</evidence>
<evidence type="ECO:0000313" key="17">
    <source>
        <dbReference type="Ensembl" id="ENSGMOP00000063667.1"/>
    </source>
</evidence>
<keyword evidence="4" id="KW-0479">Metal-binding</keyword>
<name>A0A8C5CMS4_GADMO</name>
<dbReference type="GO" id="GO:0010468">
    <property type="term" value="P:regulation of gene expression"/>
    <property type="evidence" value="ECO:0007669"/>
    <property type="project" value="TreeGrafter"/>
</dbReference>
<feature type="region of interest" description="Disordered" evidence="15">
    <location>
        <begin position="905"/>
        <end position="933"/>
    </location>
</feature>
<sequence>MKSCGVSLSAAASAAARSLGAAGDEEKKMASGKANEIEEDFPKLTTQERESLAAIDSSLFGFQGLHEDGARTKALLLKAVSCYDAIILKAEGKVDPEMFCQLGHFNLLLEDYPKALSAYQRYYSLQTDYWKNAAFLYGLGMVYFHYNAFQWAIKSFQEVLYIDPGFSRSKEIHLRLGLMFKVNTDYESSLKHFQLALIDSNLCTLSKAESKWFILQLQLKYRTAKEAYESLLQTENLPAQVKATTLQQLGWMHHTVEQLGDKSNKDSYAIQCLQKSLEADPNSGQSWYFLGRCYSSIGKVQDAFISYRQSIDKSEASADTWCSIGVLYQQQNQPMDALQAYICAVQLDHSHAAAWMDLGTLYESCGQSHDAIKCYINATRSKACLNTAALTQRIKLLQACKTEGGQASSSQVDSQASLAKRKRTASPAKVFPDSWASSPVHQQIPSWYLKPQKLQLLDQLRSNRASLKPPQMQMLEQLENQFSLMQQNQQQVHAPDGQNRPTLPNGPLAETPRPLAGLSRYPSLNHSAPQPTANGSCAASPAGPPGPPNAAPLGNNHTLGPGGGGGGASNGNVPYLQQNSLPHNCTATSHTSTSSAASSPSHVVLPSFFSQGLLKGPGSHSAGPNGEPLSSSSSPHASLPSSGPGAPNQVGHSSGPCTASSSASSLSPTSPQTTPNHLSSPPHAATTSGAHTKDAAPSGSSNGTAPPTGAETTVAPPAGTPPGSDAAPAQGLTNHVQPRGTNPSTGLSQPGSPAAALSSDNPQLSALLKGKANSGRNDDNNNCSNPAATPERINNVHPGLHAKPSAEHSAASSSPQSATSSAKPCSAHPRATNSLSCLNSPSNDQAPKLNGKGPGDSRSPVKVEPLATASSGLAPLSSVSIYPSSSEVLKACRNLGKNGLSTSSILLDKCPPPRPPPSPSPVLPKDKLNPPTPSIYLENKRDAFFPPLHQFCTNAANPVTVIRGLAGALKLDLGLFSTKTLVDANPDHLVEVRTQLAQPTDENWDPSASRKMWRCESSRSHTTIVKYAQYQASSFQESLSHILNAKNIFSCCHHSGGDAARRRKGPFKHLKFGTNIDLSDEKKWKLQLQELAKLPAFARVVSAGNLLSHVGHTILGMNTVQLYMKVPGSRTPGHQENNNFCSVNVNIGPGDCEWFAVPEPYWGTINDFCEKNNINFLMGSWWPNLEDLYEANVPVYRFIQRPGDLVWLNTGTVHWVQAIGWCNNIAWNVGPLTAHQYKLAVERYEWNKLQSVKSIVPMIHLSWNMARNIKVSDHKLFEMIKYCLLRTLKQVQMLRELLLSAGKEMVWHGRSRDEPAHYCSICEVEVFDLLFVTSESNSKKTYVVHCQDCARRGSANLDNFVVLEQYKTEDLMQVYDQFTLASPLPSSS</sequence>
<evidence type="ECO:0000256" key="9">
    <source>
        <dbReference type="ARBA" id="ARBA00023004"/>
    </source>
</evidence>
<dbReference type="Pfam" id="PF21326">
    <property type="entry name" value="KDM6_GATAL"/>
    <property type="match status" value="1"/>
</dbReference>
<keyword evidence="3" id="KW-0597">Phosphoprotein</keyword>
<dbReference type="Gene3D" id="2.60.120.650">
    <property type="entry name" value="Cupin"/>
    <property type="match status" value="1"/>
</dbReference>
<gene>
    <name evidence="17" type="primary">kdm6a</name>
</gene>
<dbReference type="GeneTree" id="ENSGT00940000155202"/>
<dbReference type="SUPFAM" id="SSF51197">
    <property type="entry name" value="Clavaminate synthase-like"/>
    <property type="match status" value="1"/>
</dbReference>
<keyword evidence="6" id="KW-0156">Chromatin regulator</keyword>
<reference evidence="17" key="1">
    <citation type="submission" date="2025-08" db="UniProtKB">
        <authorList>
            <consortium name="Ensembl"/>
        </authorList>
    </citation>
    <scope>IDENTIFICATION</scope>
</reference>
<dbReference type="InterPro" id="IPR051630">
    <property type="entry name" value="Corepressor-Demethylase"/>
</dbReference>
<evidence type="ECO:0000256" key="1">
    <source>
        <dbReference type="ARBA" id="ARBA00001954"/>
    </source>
</evidence>
<dbReference type="EC" id="1.14.11.68" evidence="12"/>
<feature type="region of interest" description="Disordered" evidence="15">
    <location>
        <begin position="17"/>
        <end position="41"/>
    </location>
</feature>
<proteinExistence type="inferred from homology"/>
<dbReference type="Gene3D" id="1.20.58.1370">
    <property type="match status" value="2"/>
</dbReference>
<evidence type="ECO:0000256" key="5">
    <source>
        <dbReference type="ARBA" id="ARBA00022833"/>
    </source>
</evidence>
<feature type="compositionally biased region" description="Polar residues" evidence="15">
    <location>
        <begin position="522"/>
        <end position="532"/>
    </location>
</feature>
<dbReference type="SMART" id="SM00028">
    <property type="entry name" value="TPR"/>
    <property type="match status" value="6"/>
</dbReference>
<evidence type="ECO:0000256" key="12">
    <source>
        <dbReference type="ARBA" id="ARBA00034525"/>
    </source>
</evidence>
<dbReference type="PANTHER" id="PTHR14017">
    <property type="entry name" value="LYSINE-SPECIFIC DEMETHYLASE"/>
    <property type="match status" value="1"/>
</dbReference>
<dbReference type="InterPro" id="IPR048562">
    <property type="entry name" value="KDM6A_B-like_C-hel"/>
</dbReference>
<feature type="compositionally biased region" description="Polar residues" evidence="15">
    <location>
        <begin position="831"/>
        <end position="845"/>
    </location>
</feature>
<evidence type="ECO:0000256" key="4">
    <source>
        <dbReference type="ARBA" id="ARBA00022723"/>
    </source>
</evidence>
<dbReference type="InterPro" id="IPR046941">
    <property type="entry name" value="KDM6_GATAL_sf"/>
</dbReference>